<dbReference type="GO" id="GO:0006352">
    <property type="term" value="P:DNA-templated transcription initiation"/>
    <property type="evidence" value="ECO:0007669"/>
    <property type="project" value="InterPro"/>
</dbReference>
<gene>
    <name evidence="8" type="ORF">DVS28_a2555</name>
</gene>
<keyword evidence="2" id="KW-0805">Transcription regulation</keyword>
<reference evidence="8 9" key="1">
    <citation type="submission" date="2018-09" db="EMBL/GenBank/DDBJ databases">
        <title>Complete genome sequence of Euzebya sp. DY32-46 isolated from seawater of Pacific Ocean.</title>
        <authorList>
            <person name="Xu L."/>
            <person name="Wu Y.-H."/>
            <person name="Xu X.-W."/>
        </authorList>
    </citation>
    <scope>NUCLEOTIDE SEQUENCE [LARGE SCALE GENOMIC DNA]</scope>
    <source>
        <strain evidence="8 9">DY32-46</strain>
    </source>
</reference>
<dbReference type="Gene3D" id="1.10.1740.10">
    <property type="match status" value="1"/>
</dbReference>
<evidence type="ECO:0000256" key="5">
    <source>
        <dbReference type="SAM" id="MobiDB-lite"/>
    </source>
</evidence>
<dbReference type="NCBIfam" id="NF006089">
    <property type="entry name" value="PRK08241.1"/>
    <property type="match status" value="1"/>
</dbReference>
<dbReference type="CDD" id="cd06171">
    <property type="entry name" value="Sigma70_r4"/>
    <property type="match status" value="1"/>
</dbReference>
<dbReference type="InterPro" id="IPR013249">
    <property type="entry name" value="RNA_pol_sigma70_r4_t2"/>
</dbReference>
<dbReference type="Pfam" id="PF04542">
    <property type="entry name" value="Sigma70_r2"/>
    <property type="match status" value="1"/>
</dbReference>
<evidence type="ECO:0000313" key="8">
    <source>
        <dbReference type="EMBL" id="AXV07236.1"/>
    </source>
</evidence>
<dbReference type="PANTHER" id="PTHR43133:SF65">
    <property type="entry name" value="ECF RNA POLYMERASE SIGMA FACTOR SIGG"/>
    <property type="match status" value="1"/>
</dbReference>
<dbReference type="PANTHER" id="PTHR43133">
    <property type="entry name" value="RNA POLYMERASE ECF-TYPE SIGMA FACTO"/>
    <property type="match status" value="1"/>
</dbReference>
<dbReference type="GO" id="GO:0016987">
    <property type="term" value="F:sigma factor activity"/>
    <property type="evidence" value="ECO:0007669"/>
    <property type="project" value="UniProtKB-KW"/>
</dbReference>
<evidence type="ECO:0000259" key="7">
    <source>
        <dbReference type="Pfam" id="PF08281"/>
    </source>
</evidence>
<evidence type="ECO:0000259" key="6">
    <source>
        <dbReference type="Pfam" id="PF04542"/>
    </source>
</evidence>
<keyword evidence="3" id="KW-0731">Sigma factor</keyword>
<dbReference type="Gene3D" id="1.10.10.10">
    <property type="entry name" value="Winged helix-like DNA-binding domain superfamily/Winged helix DNA-binding domain"/>
    <property type="match status" value="1"/>
</dbReference>
<evidence type="ECO:0000256" key="2">
    <source>
        <dbReference type="ARBA" id="ARBA00023015"/>
    </source>
</evidence>
<name>A0A346XYD9_9ACTN</name>
<protein>
    <submittedName>
        <fullName evidence="8">RNA polymerase sigma-70 factor, ECF subfamily</fullName>
    </submittedName>
</protein>
<keyword evidence="4" id="KW-0804">Transcription</keyword>
<accession>A0A346XYD9</accession>
<keyword evidence="9" id="KW-1185">Reference proteome</keyword>
<dbReference type="SUPFAM" id="SSF88946">
    <property type="entry name" value="Sigma2 domain of RNA polymerase sigma factors"/>
    <property type="match status" value="1"/>
</dbReference>
<evidence type="ECO:0000256" key="3">
    <source>
        <dbReference type="ARBA" id="ARBA00023082"/>
    </source>
</evidence>
<dbReference type="GO" id="GO:0003677">
    <property type="term" value="F:DNA binding"/>
    <property type="evidence" value="ECO:0007669"/>
    <property type="project" value="InterPro"/>
</dbReference>
<comment type="similarity">
    <text evidence="1">Belongs to the sigma-70 factor family. ECF subfamily.</text>
</comment>
<evidence type="ECO:0000256" key="1">
    <source>
        <dbReference type="ARBA" id="ARBA00010641"/>
    </source>
</evidence>
<dbReference type="EMBL" id="CP031165">
    <property type="protein sequence ID" value="AXV07236.1"/>
    <property type="molecule type" value="Genomic_DNA"/>
</dbReference>
<feature type="region of interest" description="Disordered" evidence="5">
    <location>
        <begin position="230"/>
        <end position="250"/>
    </location>
</feature>
<dbReference type="Pfam" id="PF08281">
    <property type="entry name" value="Sigma70_r4_2"/>
    <property type="match status" value="1"/>
</dbReference>
<feature type="domain" description="RNA polymerase sigma-70 region 2" evidence="6">
    <location>
        <begin position="34"/>
        <end position="99"/>
    </location>
</feature>
<dbReference type="NCBIfam" id="TIGR02937">
    <property type="entry name" value="sigma70-ECF"/>
    <property type="match status" value="1"/>
</dbReference>
<evidence type="ECO:0000313" key="9">
    <source>
        <dbReference type="Proteomes" id="UP000264006"/>
    </source>
</evidence>
<dbReference type="InterPro" id="IPR036388">
    <property type="entry name" value="WH-like_DNA-bd_sf"/>
</dbReference>
<sequence>MSSHRQTSDVPDEGNRELLIATLPPENANAFAELVEPYRRELRVHCYRMLASYEDAQDMVQETFTRAWRRRETFRARASLRAWLYRIATNACLDFLDRRPQRAHLPLRDDVGLDEITWLQPAPDHMLVAVPAGSEPGEVAVTRETIELAFLVAVQHLPPRQRAVLILRDVLGWSARDAASLLEVTVASANSALQRARSTLRTHLPAPGWTGRPKGGPVDRSMIWSSATCRQPMTSTSGRSRRCSTRTCAS</sequence>
<evidence type="ECO:0000256" key="4">
    <source>
        <dbReference type="ARBA" id="ARBA00023163"/>
    </source>
</evidence>
<dbReference type="AlphaFoldDB" id="A0A346XYD9"/>
<dbReference type="InterPro" id="IPR013324">
    <property type="entry name" value="RNA_pol_sigma_r3/r4-like"/>
</dbReference>
<dbReference type="KEGG" id="euz:DVS28_a2555"/>
<dbReference type="InterPro" id="IPR007627">
    <property type="entry name" value="RNA_pol_sigma70_r2"/>
</dbReference>
<dbReference type="InterPro" id="IPR014284">
    <property type="entry name" value="RNA_pol_sigma-70_dom"/>
</dbReference>
<dbReference type="InterPro" id="IPR013325">
    <property type="entry name" value="RNA_pol_sigma_r2"/>
</dbReference>
<proteinExistence type="inferred from homology"/>
<dbReference type="Proteomes" id="UP000264006">
    <property type="component" value="Chromosome"/>
</dbReference>
<organism evidence="8 9">
    <name type="scientific">Euzebya pacifica</name>
    <dbReference type="NCBI Taxonomy" id="1608957"/>
    <lineage>
        <taxon>Bacteria</taxon>
        <taxon>Bacillati</taxon>
        <taxon>Actinomycetota</taxon>
        <taxon>Nitriliruptoria</taxon>
        <taxon>Euzebyales</taxon>
    </lineage>
</organism>
<feature type="domain" description="RNA polymerase sigma factor 70 region 4 type 2" evidence="7">
    <location>
        <begin position="149"/>
        <end position="200"/>
    </location>
</feature>
<dbReference type="InterPro" id="IPR039425">
    <property type="entry name" value="RNA_pol_sigma-70-like"/>
</dbReference>
<dbReference type="SUPFAM" id="SSF88659">
    <property type="entry name" value="Sigma3 and sigma4 domains of RNA polymerase sigma factors"/>
    <property type="match status" value="1"/>
</dbReference>